<dbReference type="GeneID" id="5030601"/>
<dbReference type="OrthoDB" id="10294540at2759"/>
<dbReference type="KEGG" id="ptm:GSPATT00012904001"/>
<organism evidence="2 3">
    <name type="scientific">Paramecium tetraurelia</name>
    <dbReference type="NCBI Taxonomy" id="5888"/>
    <lineage>
        <taxon>Eukaryota</taxon>
        <taxon>Sar</taxon>
        <taxon>Alveolata</taxon>
        <taxon>Ciliophora</taxon>
        <taxon>Intramacronucleata</taxon>
        <taxon>Oligohymenophorea</taxon>
        <taxon>Peniculida</taxon>
        <taxon>Parameciidae</taxon>
        <taxon>Paramecium</taxon>
    </lineage>
</organism>
<dbReference type="AlphaFoldDB" id="A0D302"/>
<evidence type="ECO:0000256" key="1">
    <source>
        <dbReference type="SAM" id="MobiDB-lite"/>
    </source>
</evidence>
<dbReference type="HOGENOM" id="CLU_1186981_0_0_1"/>
<dbReference type="OMA" id="KHGVIKH"/>
<sequence length="221" mass="26018">MNYSSQNEYYVRDSKIISESLNQKKLKSQLSLAKSPFKDKRKFINESEGAIKNSYQIQLNNFVNGARVAPQPMFKTTVQKHGVIKHVERIHSETQKYHQNLSNKRSERNIFYNKLISASTKRSYKKIKQNYCKTNDKTDCISRAEITYLQNSYIDAKPTVADTSLQINHHQNKLIRKNKYQIISYAKKEEKYNILNQTENQMNDEDPSEKQVLPFKSKRKL</sequence>
<proteinExistence type="predicted"/>
<dbReference type="InParanoid" id="A0D302"/>
<evidence type="ECO:0000313" key="3">
    <source>
        <dbReference type="Proteomes" id="UP000000600"/>
    </source>
</evidence>
<name>A0D302_PARTE</name>
<gene>
    <name evidence="2" type="ORF">GSPATT00012904001</name>
</gene>
<reference evidence="2 3" key="1">
    <citation type="journal article" date="2006" name="Nature">
        <title>Global trends of whole-genome duplications revealed by the ciliate Paramecium tetraurelia.</title>
        <authorList>
            <consortium name="Genoscope"/>
            <person name="Aury J.-M."/>
            <person name="Jaillon O."/>
            <person name="Duret L."/>
            <person name="Noel B."/>
            <person name="Jubin C."/>
            <person name="Porcel B.M."/>
            <person name="Segurens B."/>
            <person name="Daubin V."/>
            <person name="Anthouard V."/>
            <person name="Aiach N."/>
            <person name="Arnaiz O."/>
            <person name="Billaut A."/>
            <person name="Beisson J."/>
            <person name="Blanc I."/>
            <person name="Bouhouche K."/>
            <person name="Camara F."/>
            <person name="Duharcourt S."/>
            <person name="Guigo R."/>
            <person name="Gogendeau D."/>
            <person name="Katinka M."/>
            <person name="Keller A.-M."/>
            <person name="Kissmehl R."/>
            <person name="Klotz C."/>
            <person name="Koll F."/>
            <person name="Le Moue A."/>
            <person name="Lepere C."/>
            <person name="Malinsky S."/>
            <person name="Nowacki M."/>
            <person name="Nowak J.K."/>
            <person name="Plattner H."/>
            <person name="Poulain J."/>
            <person name="Ruiz F."/>
            <person name="Serrano V."/>
            <person name="Zagulski M."/>
            <person name="Dessen P."/>
            <person name="Betermier M."/>
            <person name="Weissenbach J."/>
            <person name="Scarpelli C."/>
            <person name="Schachter V."/>
            <person name="Sperling L."/>
            <person name="Meyer E."/>
            <person name="Cohen J."/>
            <person name="Wincker P."/>
        </authorList>
    </citation>
    <scope>NUCLEOTIDE SEQUENCE [LARGE SCALE GENOMIC DNA]</scope>
    <source>
        <strain evidence="2 3">Stock d4-2</strain>
    </source>
</reference>
<evidence type="ECO:0000313" key="2">
    <source>
        <dbReference type="EMBL" id="CAK77419.1"/>
    </source>
</evidence>
<dbReference type="RefSeq" id="XP_001444816.1">
    <property type="nucleotide sequence ID" value="XM_001444779.1"/>
</dbReference>
<keyword evidence="3" id="KW-1185">Reference proteome</keyword>
<protein>
    <submittedName>
        <fullName evidence="2">Uncharacterized protein</fullName>
    </submittedName>
</protein>
<accession>A0D302</accession>
<dbReference type="Proteomes" id="UP000000600">
    <property type="component" value="Unassembled WGS sequence"/>
</dbReference>
<feature type="region of interest" description="Disordered" evidence="1">
    <location>
        <begin position="200"/>
        <end position="221"/>
    </location>
</feature>
<dbReference type="EMBL" id="CT868274">
    <property type="protein sequence ID" value="CAK77419.1"/>
    <property type="molecule type" value="Genomic_DNA"/>
</dbReference>